<dbReference type="PANTHER" id="PTHR43685:SF2">
    <property type="entry name" value="GLYCOSYLTRANSFERASE 2-LIKE DOMAIN-CONTAINING PROTEIN"/>
    <property type="match status" value="1"/>
</dbReference>
<sequence>MINNKTDWFGYVDNFKKIEHIDTLCIFENRIKDALVTIGIPTFKRSKTIIDTIESAIKQECHFPYEIIILDNNPERNDETENVVSQYINTHNISYYKNEENVGMAGNWNRLFTLSQAKWVTLLHDDDMISPSFLEDMVSVANDFNADVVNSGFLFWNEKKECKPEFKHYKNDKIFKSTLSLNFYGHQAGMPTGIIYKREMFIAEGGFNQDFFPSLDYVCHAKLSYKHNFFLYSKKLTLYRFSQNESSKITTKEKYIALNYAFQSFIGKMLNYPKWYVNLYIRLVAGYGIKKIDKDFLYIDNKKISKVNYIGKLLRFLIPKLALLYIYRKNLVTRYK</sequence>
<feature type="domain" description="Glycosyltransferase 2-like" evidence="1">
    <location>
        <begin position="37"/>
        <end position="201"/>
    </location>
</feature>
<dbReference type="InterPro" id="IPR050834">
    <property type="entry name" value="Glycosyltransf_2"/>
</dbReference>
<accession>A0A1M6R7E6</accession>
<dbReference type="Proteomes" id="UP000184130">
    <property type="component" value="Unassembled WGS sequence"/>
</dbReference>
<keyword evidence="2" id="KW-0808">Transferase</keyword>
<organism evidence="2 3">
    <name type="scientific">Xylanibacter ruminicola</name>
    <name type="common">Prevotella ruminicola</name>
    <dbReference type="NCBI Taxonomy" id="839"/>
    <lineage>
        <taxon>Bacteria</taxon>
        <taxon>Pseudomonadati</taxon>
        <taxon>Bacteroidota</taxon>
        <taxon>Bacteroidia</taxon>
        <taxon>Bacteroidales</taxon>
        <taxon>Prevotellaceae</taxon>
        <taxon>Xylanibacter</taxon>
    </lineage>
</organism>
<dbReference type="AlphaFoldDB" id="A0A1M6R7E6"/>
<dbReference type="EMBL" id="FRBD01000001">
    <property type="protein sequence ID" value="SHK28405.1"/>
    <property type="molecule type" value="Genomic_DNA"/>
</dbReference>
<evidence type="ECO:0000259" key="1">
    <source>
        <dbReference type="Pfam" id="PF00535"/>
    </source>
</evidence>
<dbReference type="InterPro" id="IPR001173">
    <property type="entry name" value="Glyco_trans_2-like"/>
</dbReference>
<evidence type="ECO:0000313" key="2">
    <source>
        <dbReference type="EMBL" id="SHK28405.1"/>
    </source>
</evidence>
<name>A0A1M6R7E6_XYLRU</name>
<dbReference type="PANTHER" id="PTHR43685">
    <property type="entry name" value="GLYCOSYLTRANSFERASE"/>
    <property type="match status" value="1"/>
</dbReference>
<dbReference type="RefSeq" id="WP_073203726.1">
    <property type="nucleotide sequence ID" value="NZ_FRBD01000001.1"/>
</dbReference>
<dbReference type="GO" id="GO:0016740">
    <property type="term" value="F:transferase activity"/>
    <property type="evidence" value="ECO:0007669"/>
    <property type="project" value="UniProtKB-KW"/>
</dbReference>
<evidence type="ECO:0000313" key="3">
    <source>
        <dbReference type="Proteomes" id="UP000184130"/>
    </source>
</evidence>
<protein>
    <submittedName>
        <fullName evidence="2">Glycosyltransferase involved in cell wall bisynthesis</fullName>
    </submittedName>
</protein>
<dbReference type="Pfam" id="PF00535">
    <property type="entry name" value="Glycos_transf_2"/>
    <property type="match status" value="1"/>
</dbReference>
<dbReference type="CDD" id="cd00761">
    <property type="entry name" value="Glyco_tranf_GTA_type"/>
    <property type="match status" value="1"/>
</dbReference>
<proteinExistence type="predicted"/>
<dbReference type="OrthoDB" id="199095at2"/>
<dbReference type="InterPro" id="IPR029044">
    <property type="entry name" value="Nucleotide-diphossugar_trans"/>
</dbReference>
<dbReference type="Gene3D" id="3.90.550.10">
    <property type="entry name" value="Spore Coat Polysaccharide Biosynthesis Protein SpsA, Chain A"/>
    <property type="match status" value="1"/>
</dbReference>
<dbReference type="SUPFAM" id="SSF53448">
    <property type="entry name" value="Nucleotide-diphospho-sugar transferases"/>
    <property type="match status" value="1"/>
</dbReference>
<gene>
    <name evidence="2" type="ORF">SAMN05216463_101122</name>
</gene>
<reference evidence="2 3" key="1">
    <citation type="submission" date="2016-11" db="EMBL/GenBank/DDBJ databases">
        <authorList>
            <person name="Jaros S."/>
            <person name="Januszkiewicz K."/>
            <person name="Wedrychowicz H."/>
        </authorList>
    </citation>
    <scope>NUCLEOTIDE SEQUENCE [LARGE SCALE GENOMIC DNA]</scope>
    <source>
        <strain evidence="2 3">KHT3</strain>
    </source>
</reference>